<dbReference type="InterPro" id="IPR013154">
    <property type="entry name" value="ADH-like_N"/>
</dbReference>
<keyword evidence="2" id="KW-0560">Oxidoreductase</keyword>
<evidence type="ECO:0000313" key="4">
    <source>
        <dbReference type="EMBL" id="MDF2256066.1"/>
    </source>
</evidence>
<dbReference type="Gene3D" id="3.90.180.10">
    <property type="entry name" value="Medium-chain alcohol dehydrogenases, catalytic domain"/>
    <property type="match status" value="1"/>
</dbReference>
<feature type="domain" description="Enoyl reductase (ER)" evidence="3">
    <location>
        <begin position="10"/>
        <end position="311"/>
    </location>
</feature>
<dbReference type="Proteomes" id="UP001220022">
    <property type="component" value="Unassembled WGS sequence"/>
</dbReference>
<dbReference type="InterPro" id="IPR036291">
    <property type="entry name" value="NAD(P)-bd_dom_sf"/>
</dbReference>
<protein>
    <submittedName>
        <fullName evidence="4">Zinc-binding dehydrogenase</fullName>
    </submittedName>
</protein>
<evidence type="ECO:0000256" key="1">
    <source>
        <dbReference type="ARBA" id="ARBA00022857"/>
    </source>
</evidence>
<name>A0ABT5YXM5_9ACTN</name>
<dbReference type="RefSeq" id="WP_275811609.1">
    <property type="nucleotide sequence ID" value="NZ_BAAANM010000015.1"/>
</dbReference>
<dbReference type="InterPro" id="IPR011032">
    <property type="entry name" value="GroES-like_sf"/>
</dbReference>
<sequence length="315" mass="32648">MRAITMRRFGGPEVLELTEVPDPQARAGHLLVDVTRAGVNYADVHVRGNTYLAPISLPYIPGNEIVGITADGRRIAALTIGGGYAEKAVVHRRVAWDIPDDVTDDQAAALALQGNTAWHLLFTAAQLTSGQSVVIPAAAGGVGCIAVQLAKQIGAKVIALASTEAKRRLAMDLGADAALDSSTTVGLTERILDAAGGPVHAALEMTGGPTLQATLAAVAPRGRLAVYGYASGESGTVPTQLLMQKSISVSGFWLPHLYSDRNALPMSMKALTAAVRSGDLRPVIGGAYPLAQAAQAHRDLAARTQTGKLVLTTAP</sequence>
<dbReference type="SUPFAM" id="SSF50129">
    <property type="entry name" value="GroES-like"/>
    <property type="match status" value="1"/>
</dbReference>
<organism evidence="4 5">
    <name type="scientific">Streptantibioticus ferralitis</name>
    <dbReference type="NCBI Taxonomy" id="236510"/>
    <lineage>
        <taxon>Bacteria</taxon>
        <taxon>Bacillati</taxon>
        <taxon>Actinomycetota</taxon>
        <taxon>Actinomycetes</taxon>
        <taxon>Kitasatosporales</taxon>
        <taxon>Streptomycetaceae</taxon>
        <taxon>Streptantibioticus</taxon>
    </lineage>
</organism>
<gene>
    <name evidence="4" type="ORF">P2L57_10105</name>
</gene>
<dbReference type="Gene3D" id="3.40.50.720">
    <property type="entry name" value="NAD(P)-binding Rossmann-like Domain"/>
    <property type="match status" value="1"/>
</dbReference>
<dbReference type="Pfam" id="PF08240">
    <property type="entry name" value="ADH_N"/>
    <property type="match status" value="1"/>
</dbReference>
<dbReference type="SUPFAM" id="SSF51735">
    <property type="entry name" value="NAD(P)-binding Rossmann-fold domains"/>
    <property type="match status" value="1"/>
</dbReference>
<keyword evidence="1" id="KW-0521">NADP</keyword>
<comment type="caution">
    <text evidence="4">The sequence shown here is derived from an EMBL/GenBank/DDBJ whole genome shotgun (WGS) entry which is preliminary data.</text>
</comment>
<dbReference type="PANTHER" id="PTHR48106">
    <property type="entry name" value="QUINONE OXIDOREDUCTASE PIG3-RELATED"/>
    <property type="match status" value="1"/>
</dbReference>
<reference evidence="4 5" key="1">
    <citation type="submission" date="2023-03" db="EMBL/GenBank/DDBJ databases">
        <title>Draft genome sequence of type strain Streptomyces ferralitis JCM 14344.</title>
        <authorList>
            <person name="Klaysubun C."/>
            <person name="Duangmal K."/>
        </authorList>
    </citation>
    <scope>NUCLEOTIDE SEQUENCE [LARGE SCALE GENOMIC DNA]</scope>
    <source>
        <strain evidence="4 5">JCM 14344</strain>
    </source>
</reference>
<evidence type="ECO:0000256" key="2">
    <source>
        <dbReference type="ARBA" id="ARBA00023002"/>
    </source>
</evidence>
<dbReference type="Pfam" id="PF00107">
    <property type="entry name" value="ADH_zinc_N"/>
    <property type="match status" value="1"/>
</dbReference>
<dbReference type="InterPro" id="IPR020843">
    <property type="entry name" value="ER"/>
</dbReference>
<dbReference type="EMBL" id="JARHTQ010000005">
    <property type="protein sequence ID" value="MDF2256066.1"/>
    <property type="molecule type" value="Genomic_DNA"/>
</dbReference>
<evidence type="ECO:0000313" key="5">
    <source>
        <dbReference type="Proteomes" id="UP001220022"/>
    </source>
</evidence>
<dbReference type="InterPro" id="IPR013149">
    <property type="entry name" value="ADH-like_C"/>
</dbReference>
<accession>A0ABT5YXM5</accession>
<keyword evidence="5" id="KW-1185">Reference proteome</keyword>
<evidence type="ECO:0000259" key="3">
    <source>
        <dbReference type="SMART" id="SM00829"/>
    </source>
</evidence>
<dbReference type="SMART" id="SM00829">
    <property type="entry name" value="PKS_ER"/>
    <property type="match status" value="1"/>
</dbReference>
<proteinExistence type="predicted"/>